<sequence>MLEMYNQSKEHNEYSLPTYATRHDTLYSLGRQHYVPVNSQPTTDLPWNYKIPENDDEKEDDNDNNQEIQELNELIASQQLRELSTNITHNEEILMKDMKAEIEKIPNFLTKHNNSFKQMLYEAQLLIKSTSPTTTIDIKQLREVAIIIYKIMIIQTYHLLWTAYLKSGEGDLIISSETVSIWPKDITSLFKLNNTTNSHEIYLNFVNQQLHALDHQLNICKTELNTKKNNICGYSLMVQKIIEAYIEKHIQSFRLKIEHQIELMHYDCHIRIFKLEYIRHNPNQYQIEMMNKICQSKYEQETTGQEYNFLKQQIDYYNSPSQAFQHLPIAQTTGIGTIENAEIREDFFNQYTEVALKVRNNLFPLYLTTAADQKDEFKKKYEENIKKLFTDGIFINGNRDLSLFLIEIINQRCEKISERIKCVYRFKVQSTLLSD</sequence>
<comment type="caution">
    <text evidence="3">The sequence shown here is derived from an EMBL/GenBank/DDBJ whole genome shotgun (WGS) entry which is preliminary data.</text>
</comment>
<protein>
    <submittedName>
        <fullName evidence="3">Uncharacterized protein</fullName>
    </submittedName>
</protein>
<dbReference type="Proteomes" id="UP000663881">
    <property type="component" value="Unassembled WGS sequence"/>
</dbReference>
<dbReference type="Proteomes" id="UP000663832">
    <property type="component" value="Unassembled WGS sequence"/>
</dbReference>
<evidence type="ECO:0000313" key="4">
    <source>
        <dbReference type="Proteomes" id="UP000663832"/>
    </source>
</evidence>
<gene>
    <name evidence="1" type="ORF">BJG266_LOCUS39616</name>
    <name evidence="3" type="ORF">OKA104_LOCUS29055</name>
    <name evidence="2" type="ORF">QVE165_LOCUS56499</name>
</gene>
<dbReference type="EMBL" id="CAJNOI010001740">
    <property type="protein sequence ID" value="CAF1435942.1"/>
    <property type="molecule type" value="Genomic_DNA"/>
</dbReference>
<accession>A0A819N4J2</accession>
<dbReference type="Proteomes" id="UP000663877">
    <property type="component" value="Unassembled WGS sequence"/>
</dbReference>
<dbReference type="AlphaFoldDB" id="A0A819N4J2"/>
<name>A0A819N4J2_9BILA</name>
<reference evidence="3" key="1">
    <citation type="submission" date="2021-02" db="EMBL/GenBank/DDBJ databases">
        <authorList>
            <person name="Nowell W R."/>
        </authorList>
    </citation>
    <scope>NUCLEOTIDE SEQUENCE</scope>
</reference>
<keyword evidence="4" id="KW-1185">Reference proteome</keyword>
<evidence type="ECO:0000313" key="5">
    <source>
        <dbReference type="Proteomes" id="UP000663881"/>
    </source>
</evidence>
<evidence type="ECO:0000313" key="1">
    <source>
        <dbReference type="EMBL" id="CAF1435942.1"/>
    </source>
</evidence>
<evidence type="ECO:0000313" key="3">
    <source>
        <dbReference type="EMBL" id="CAF3988187.1"/>
    </source>
</evidence>
<dbReference type="EMBL" id="CAJOAY010002904">
    <property type="protein sequence ID" value="CAF3988187.1"/>
    <property type="molecule type" value="Genomic_DNA"/>
</dbReference>
<organism evidence="3 5">
    <name type="scientific">Adineta steineri</name>
    <dbReference type="NCBI Taxonomy" id="433720"/>
    <lineage>
        <taxon>Eukaryota</taxon>
        <taxon>Metazoa</taxon>
        <taxon>Spiralia</taxon>
        <taxon>Gnathifera</taxon>
        <taxon>Rotifera</taxon>
        <taxon>Eurotatoria</taxon>
        <taxon>Bdelloidea</taxon>
        <taxon>Adinetida</taxon>
        <taxon>Adinetidae</taxon>
        <taxon>Adineta</taxon>
    </lineage>
</organism>
<proteinExistence type="predicted"/>
<dbReference type="EMBL" id="CAJNOM010002068">
    <property type="protein sequence ID" value="CAF1625943.1"/>
    <property type="molecule type" value="Genomic_DNA"/>
</dbReference>
<evidence type="ECO:0000313" key="2">
    <source>
        <dbReference type="EMBL" id="CAF1625943.1"/>
    </source>
</evidence>